<dbReference type="Gene3D" id="2.40.50.200">
    <property type="entry name" value="Bacterial OB-fold"/>
    <property type="match status" value="1"/>
</dbReference>
<dbReference type="AlphaFoldDB" id="A0A3N6P0R4"/>
<keyword evidence="2" id="KW-1185">Reference proteome</keyword>
<organism evidence="1 2">
    <name type="scientific">Okeania hirsuta</name>
    <dbReference type="NCBI Taxonomy" id="1458930"/>
    <lineage>
        <taxon>Bacteria</taxon>
        <taxon>Bacillati</taxon>
        <taxon>Cyanobacteriota</taxon>
        <taxon>Cyanophyceae</taxon>
        <taxon>Oscillatoriophycideae</taxon>
        <taxon>Oscillatoriales</taxon>
        <taxon>Microcoleaceae</taxon>
        <taxon>Okeania</taxon>
    </lineage>
</organism>
<proteinExistence type="predicted"/>
<dbReference type="Proteomes" id="UP000269154">
    <property type="component" value="Unassembled WGS sequence"/>
</dbReference>
<dbReference type="InterPro" id="IPR036700">
    <property type="entry name" value="BOBF_sf"/>
</dbReference>
<reference evidence="1 2" key="1">
    <citation type="journal article" date="2018" name="ACS Chem. Biol.">
        <title>Ketoreductase domain dysfunction expands chemodiversity: malyngamide biosynthesis in the cyanobacterium Okeania hirsuta.</title>
        <authorList>
            <person name="Moss N.A."/>
            <person name="Leao T."/>
            <person name="Rankin M."/>
            <person name="McCullough T.M."/>
            <person name="Qu P."/>
            <person name="Korobeynikov A."/>
            <person name="Smith J.L."/>
            <person name="Gerwick L."/>
            <person name="Gerwick W.H."/>
        </authorList>
    </citation>
    <scope>NUCLEOTIDE SEQUENCE [LARGE SCALE GENOMIC DNA]</scope>
    <source>
        <strain evidence="1 2">PAB10Feb10-1</strain>
    </source>
</reference>
<accession>A0A3N6P0R4</accession>
<sequence>MAAYISFFSIVIVTPTLAQTPIGELQRGDNAIISGQVIGISGDEFMLDDGTGQILVDTDDRELTNLSVGEQVTVVGEYDDDDFDAYSITRQDGSVINIRSDDDYDDDDDDDDDDN</sequence>
<evidence type="ECO:0000313" key="1">
    <source>
        <dbReference type="EMBL" id="RQH32656.1"/>
    </source>
</evidence>
<dbReference type="GO" id="GO:0003677">
    <property type="term" value="F:DNA binding"/>
    <property type="evidence" value="ECO:0007669"/>
    <property type="project" value="UniProtKB-KW"/>
</dbReference>
<dbReference type="EMBL" id="RCBY01000151">
    <property type="protein sequence ID" value="RQH32656.1"/>
    <property type="molecule type" value="Genomic_DNA"/>
</dbReference>
<comment type="caution">
    <text evidence="1">The sequence shown here is derived from an EMBL/GenBank/DDBJ whole genome shotgun (WGS) entry which is preliminary data.</text>
</comment>
<keyword evidence="1" id="KW-0238">DNA-binding</keyword>
<name>A0A3N6P0R4_9CYAN</name>
<protein>
    <submittedName>
        <fullName evidence="1">DNA-binding protein</fullName>
    </submittedName>
</protein>
<gene>
    <name evidence="1" type="ORF">D5R40_22050</name>
</gene>
<dbReference type="OrthoDB" id="467760at2"/>
<evidence type="ECO:0000313" key="2">
    <source>
        <dbReference type="Proteomes" id="UP000269154"/>
    </source>
</evidence>
<dbReference type="SUPFAM" id="SSF101756">
    <property type="entry name" value="Hypothetical protein YgiW"/>
    <property type="match status" value="1"/>
</dbReference>